<dbReference type="Gene3D" id="1.20.1250.20">
    <property type="entry name" value="MFS general substrate transporter like domains"/>
    <property type="match status" value="1"/>
</dbReference>
<dbReference type="PROSITE" id="PS50850">
    <property type="entry name" value="MFS"/>
    <property type="match status" value="1"/>
</dbReference>
<evidence type="ECO:0000256" key="3">
    <source>
        <dbReference type="ARBA" id="ARBA00022989"/>
    </source>
</evidence>
<reference evidence="6" key="1">
    <citation type="submission" date="2022-08" db="UniProtKB">
        <authorList>
            <consortium name="EnsemblMetazoa"/>
        </authorList>
    </citation>
    <scope>IDENTIFICATION</scope>
    <source>
        <strain evidence="6">Israel</strain>
    </source>
</reference>
<dbReference type="Pfam" id="PF00083">
    <property type="entry name" value="Sugar_tr"/>
    <property type="match status" value="1"/>
</dbReference>
<evidence type="ECO:0000256" key="4">
    <source>
        <dbReference type="ARBA" id="ARBA00023136"/>
    </source>
</evidence>
<organism evidence="6 7">
    <name type="scientific">Phlebotomus papatasi</name>
    <name type="common">Sandfly</name>
    <dbReference type="NCBI Taxonomy" id="29031"/>
    <lineage>
        <taxon>Eukaryota</taxon>
        <taxon>Metazoa</taxon>
        <taxon>Ecdysozoa</taxon>
        <taxon>Arthropoda</taxon>
        <taxon>Hexapoda</taxon>
        <taxon>Insecta</taxon>
        <taxon>Pterygota</taxon>
        <taxon>Neoptera</taxon>
        <taxon>Endopterygota</taxon>
        <taxon>Diptera</taxon>
        <taxon>Nematocera</taxon>
        <taxon>Psychodoidea</taxon>
        <taxon>Psychodidae</taxon>
        <taxon>Phlebotomus</taxon>
        <taxon>Phlebotomus</taxon>
    </lineage>
</organism>
<dbReference type="Proteomes" id="UP000092462">
    <property type="component" value="Unassembled WGS sequence"/>
</dbReference>
<dbReference type="InterPro" id="IPR036259">
    <property type="entry name" value="MFS_trans_sf"/>
</dbReference>
<dbReference type="GO" id="GO:0016020">
    <property type="term" value="C:membrane"/>
    <property type="evidence" value="ECO:0007669"/>
    <property type="project" value="UniProtKB-SubCell"/>
</dbReference>
<accession>A0A1B0D118</accession>
<comment type="subcellular location">
    <subcellularLocation>
        <location evidence="1">Membrane</location>
        <topology evidence="1">Multi-pass membrane protein</topology>
    </subcellularLocation>
</comment>
<protein>
    <recommendedName>
        <fullName evidence="5">Major facilitator superfamily (MFS) profile domain-containing protein</fullName>
    </recommendedName>
</protein>
<dbReference type="InterPro" id="IPR005829">
    <property type="entry name" value="Sugar_transporter_CS"/>
</dbReference>
<dbReference type="InterPro" id="IPR020846">
    <property type="entry name" value="MFS_dom"/>
</dbReference>
<dbReference type="VEuPathDB" id="VectorBase:PPAI001042"/>
<proteinExistence type="predicted"/>
<keyword evidence="4" id="KW-0472">Membrane</keyword>
<keyword evidence="3" id="KW-1133">Transmembrane helix</keyword>
<dbReference type="SUPFAM" id="SSF103473">
    <property type="entry name" value="MFS general substrate transporter"/>
    <property type="match status" value="1"/>
</dbReference>
<dbReference type="PANTHER" id="PTHR24064">
    <property type="entry name" value="SOLUTE CARRIER FAMILY 22 MEMBER"/>
    <property type="match status" value="1"/>
</dbReference>
<dbReference type="CDD" id="cd17317">
    <property type="entry name" value="MFS_SLC22"/>
    <property type="match status" value="1"/>
</dbReference>
<feature type="domain" description="Major facilitator superfamily (MFS) profile" evidence="5">
    <location>
        <begin position="67"/>
        <end position="526"/>
    </location>
</feature>
<dbReference type="PROSITE" id="PS00216">
    <property type="entry name" value="SUGAR_TRANSPORT_1"/>
    <property type="match status" value="1"/>
</dbReference>
<evidence type="ECO:0000313" key="7">
    <source>
        <dbReference type="Proteomes" id="UP000092462"/>
    </source>
</evidence>
<dbReference type="VEuPathDB" id="VectorBase:PPAPM1_003926"/>
<dbReference type="AlphaFoldDB" id="A0A1B0D118"/>
<keyword evidence="2" id="KW-0812">Transmembrane</keyword>
<dbReference type="EMBL" id="AJVK01021828">
    <property type="status" value="NOT_ANNOTATED_CDS"/>
    <property type="molecule type" value="Genomic_DNA"/>
</dbReference>
<sequence length="542" mass="61170">MSVNTNEEFDLDLLIQQIGPFGKYQLLNYLLICIPVTLTAMYSLAFVFTAGDLDYRCRITECDADNPNLHATFLNFTTPIDGDRFSMCQKFQHIPNGTVEDQCQADLFDHDKVEDCSDFVYQDDETTILSEWDLGCSEEWKLSLVGSINNVGQVVGLALSGYISDRFGRRTVFILSCFFAALLGIIRSFSTSYQMFMVFEFLEPALSVGAFNSAFILGMELLCPERRFLGAFFITAFFALGEALLGLLAMVTRDWRLLLQVAYAPTFIFVIYHWIIPESVRWLQSMNRTRDAAKIIESAVKMNKSELTPEAKAMLTQALQKEYYLNKSEKLHEKERDSNEYRLMSVFKSKILLLRILNCCFCWISIGFVYYGLTMNSVSVAGNKYVNYILNCLTEIPGAALSCILMEKIGRRKVLFVSLTLSSVCCIAYIFLQNAPEAAQLVVFLISKCLATMSYIAVYVYTTELFPTELRHTLVSVCGMIGKVGPTLAPYTVLLGKYFESLPMILFACAALPAGILILFAPETHRKTLPDTIQEAEDIGRR</sequence>
<evidence type="ECO:0000259" key="5">
    <source>
        <dbReference type="PROSITE" id="PS50850"/>
    </source>
</evidence>
<evidence type="ECO:0000256" key="1">
    <source>
        <dbReference type="ARBA" id="ARBA00004141"/>
    </source>
</evidence>
<evidence type="ECO:0000256" key="2">
    <source>
        <dbReference type="ARBA" id="ARBA00022692"/>
    </source>
</evidence>
<dbReference type="EnsemblMetazoa" id="PPAI001042-RA">
    <property type="protein sequence ID" value="PPAI001042-PA"/>
    <property type="gene ID" value="PPAI001042"/>
</dbReference>
<dbReference type="GO" id="GO:0022857">
    <property type="term" value="F:transmembrane transporter activity"/>
    <property type="evidence" value="ECO:0007669"/>
    <property type="project" value="InterPro"/>
</dbReference>
<keyword evidence="7" id="KW-1185">Reference proteome</keyword>
<dbReference type="InterPro" id="IPR005828">
    <property type="entry name" value="MFS_sugar_transport-like"/>
</dbReference>
<name>A0A1B0D118_PHLPP</name>
<evidence type="ECO:0000313" key="6">
    <source>
        <dbReference type="EnsemblMetazoa" id="PPAI001042-PA"/>
    </source>
</evidence>